<evidence type="ECO:0000313" key="2">
    <source>
        <dbReference type="Proteomes" id="UP000094336"/>
    </source>
</evidence>
<organism evidence="1 2">
    <name type="scientific">Babjeviella inositovora NRRL Y-12698</name>
    <dbReference type="NCBI Taxonomy" id="984486"/>
    <lineage>
        <taxon>Eukaryota</taxon>
        <taxon>Fungi</taxon>
        <taxon>Dikarya</taxon>
        <taxon>Ascomycota</taxon>
        <taxon>Saccharomycotina</taxon>
        <taxon>Pichiomycetes</taxon>
        <taxon>Serinales incertae sedis</taxon>
        <taxon>Babjeviella</taxon>
    </lineage>
</organism>
<dbReference type="AlphaFoldDB" id="A0A1E3QQE6"/>
<sequence length="201" mass="23839">MRLILAVSENIIHSRLFTTTMGDSFQLGHLYRRLVRLRPYLVGNSHAYRHNYHQYIRHKITHLQEYNTRRRKILGLLALSDNELCERATRTLHFLHNAACDVAPGQPQPWESRIFVTLMEMEYSKYHIKKTILRLPVDRSYNWFDRCEEYVQLLKEASTEPVTKKRLQETKKQADACHPLIALREYEIGLIRFNESAGLML</sequence>
<proteinExistence type="predicted"/>
<name>A0A1E3QQE6_9ASCO</name>
<dbReference type="RefSeq" id="XP_018984505.1">
    <property type="nucleotide sequence ID" value="XM_019127214.1"/>
</dbReference>
<accession>A0A1E3QQE6</accession>
<dbReference type="Proteomes" id="UP000094336">
    <property type="component" value="Unassembled WGS sequence"/>
</dbReference>
<dbReference type="GeneID" id="30145067"/>
<reference evidence="2" key="1">
    <citation type="submission" date="2016-05" db="EMBL/GenBank/DDBJ databases">
        <title>Comparative genomics of biotechnologically important yeasts.</title>
        <authorList>
            <consortium name="DOE Joint Genome Institute"/>
            <person name="Riley R."/>
            <person name="Haridas S."/>
            <person name="Wolfe K.H."/>
            <person name="Lopes M.R."/>
            <person name="Hittinger C.T."/>
            <person name="Goker M."/>
            <person name="Salamov A."/>
            <person name="Wisecaver J."/>
            <person name="Long T.M."/>
            <person name="Aerts A.L."/>
            <person name="Barry K."/>
            <person name="Choi C."/>
            <person name="Clum A."/>
            <person name="Coughlan A.Y."/>
            <person name="Deshpande S."/>
            <person name="Douglass A.P."/>
            <person name="Hanson S.J."/>
            <person name="Klenk H.-P."/>
            <person name="Labutti K."/>
            <person name="Lapidus A."/>
            <person name="Lindquist E."/>
            <person name="Lipzen A."/>
            <person name="Meier-Kolthoff J.P."/>
            <person name="Ohm R.A."/>
            <person name="Otillar R.P."/>
            <person name="Pangilinan J."/>
            <person name="Peng Y."/>
            <person name="Rokas A."/>
            <person name="Rosa C.A."/>
            <person name="Scheuner C."/>
            <person name="Sibirny A.A."/>
            <person name="Slot J.C."/>
            <person name="Stielow J.B."/>
            <person name="Sun H."/>
            <person name="Kurtzman C.P."/>
            <person name="Blackwell M."/>
            <person name="Grigoriev I.V."/>
            <person name="Jeffries T.W."/>
        </authorList>
    </citation>
    <scope>NUCLEOTIDE SEQUENCE [LARGE SCALE GENOMIC DNA]</scope>
    <source>
        <strain evidence="2">NRRL Y-12698</strain>
    </source>
</reference>
<evidence type="ECO:0000313" key="1">
    <source>
        <dbReference type="EMBL" id="ODQ79177.1"/>
    </source>
</evidence>
<protein>
    <submittedName>
        <fullName evidence="1">Uncharacterized protein</fullName>
    </submittedName>
</protein>
<dbReference type="EMBL" id="KV454433">
    <property type="protein sequence ID" value="ODQ79177.1"/>
    <property type="molecule type" value="Genomic_DNA"/>
</dbReference>
<gene>
    <name evidence="1" type="ORF">BABINDRAFT_149308</name>
</gene>
<keyword evidence="2" id="KW-1185">Reference proteome</keyword>